<dbReference type="AlphaFoldDB" id="A0A9P6C9V8"/>
<accession>A0A9P6C9V8</accession>
<dbReference type="Gene3D" id="3.90.550.10">
    <property type="entry name" value="Spore Coat Polysaccharide Biosynthesis Protein SpsA, Chain A"/>
    <property type="match status" value="1"/>
</dbReference>
<evidence type="ECO:0000313" key="2">
    <source>
        <dbReference type="Proteomes" id="UP000807342"/>
    </source>
</evidence>
<reference evidence="1" key="1">
    <citation type="submission" date="2020-11" db="EMBL/GenBank/DDBJ databases">
        <authorList>
            <consortium name="DOE Joint Genome Institute"/>
            <person name="Ahrendt S."/>
            <person name="Riley R."/>
            <person name="Andreopoulos W."/>
            <person name="Labutti K."/>
            <person name="Pangilinan J."/>
            <person name="Ruiz-Duenas F.J."/>
            <person name="Barrasa J.M."/>
            <person name="Sanchez-Garcia M."/>
            <person name="Camarero S."/>
            <person name="Miyauchi S."/>
            <person name="Serrano A."/>
            <person name="Linde D."/>
            <person name="Babiker R."/>
            <person name="Drula E."/>
            <person name="Ayuso-Fernandez I."/>
            <person name="Pacheco R."/>
            <person name="Padilla G."/>
            <person name="Ferreira P."/>
            <person name="Barriuso J."/>
            <person name="Kellner H."/>
            <person name="Castanera R."/>
            <person name="Alfaro M."/>
            <person name="Ramirez L."/>
            <person name="Pisabarro A.G."/>
            <person name="Kuo A."/>
            <person name="Tritt A."/>
            <person name="Lipzen A."/>
            <person name="He G."/>
            <person name="Yan M."/>
            <person name="Ng V."/>
            <person name="Cullen D."/>
            <person name="Martin F."/>
            <person name="Rosso M.-N."/>
            <person name="Henrissat B."/>
            <person name="Hibbett D."/>
            <person name="Martinez A.T."/>
            <person name="Grigoriev I.V."/>
        </authorList>
    </citation>
    <scope>NUCLEOTIDE SEQUENCE</scope>
    <source>
        <strain evidence="1">MF-IS2</strain>
    </source>
</reference>
<evidence type="ECO:0000313" key="1">
    <source>
        <dbReference type="EMBL" id="KAF9453518.1"/>
    </source>
</evidence>
<name>A0A9P6C9V8_9AGAR</name>
<dbReference type="OrthoDB" id="2020070at2759"/>
<keyword evidence="2" id="KW-1185">Reference proteome</keyword>
<dbReference type="Proteomes" id="UP000807342">
    <property type="component" value="Unassembled WGS sequence"/>
</dbReference>
<comment type="caution">
    <text evidence="1">The sequence shown here is derived from an EMBL/GenBank/DDBJ whole genome shotgun (WGS) entry which is preliminary data.</text>
</comment>
<gene>
    <name evidence="1" type="ORF">P691DRAFT_658253</name>
</gene>
<feature type="non-terminal residue" evidence="1">
    <location>
        <position position="1"/>
    </location>
</feature>
<protein>
    <submittedName>
        <fullName evidence="1">Uncharacterized protein</fullName>
    </submittedName>
</protein>
<proteinExistence type="predicted"/>
<dbReference type="EMBL" id="MU151060">
    <property type="protein sequence ID" value="KAF9453518.1"/>
    <property type="molecule type" value="Genomic_DNA"/>
</dbReference>
<sequence length="344" mass="39245">DWHTPELTFSIITFNRPQSLQRLLHSLSTALYFGDDTLHIRFNIEKEADDETKRLAQSFSWTHGPLQIHQRIVHGGLLSAIVESWYPHGNDSYGILLEDDVELSPLFYAWVKMNLLKYRYGTPSNISPNLFGISLYQQKNLELPIDGRRPFDAHTLFSSHSPPIPRNTPYLSSIPCSWGAVYFPEHWREFHSYLSTRLNTSINTDTDAEQDLSTGGDPIVPNTRSHKWKHSWKKFFIELVHLRGYVMLYPNYASFTSLSTNHLEAGSHVRPAMSPEKRKLFVLPLMQLPPISASPLATGLLDLPREQLPHLPDLPVLNLTGCITTQDTLLQVGRQRVKELGGVK</sequence>
<dbReference type="InterPro" id="IPR029044">
    <property type="entry name" value="Nucleotide-diphossugar_trans"/>
</dbReference>
<dbReference type="PANTHER" id="PTHR33604">
    <property type="entry name" value="OSJNBA0004B13.7 PROTEIN"/>
    <property type="match status" value="1"/>
</dbReference>
<organism evidence="1 2">
    <name type="scientific">Macrolepiota fuliginosa MF-IS2</name>
    <dbReference type="NCBI Taxonomy" id="1400762"/>
    <lineage>
        <taxon>Eukaryota</taxon>
        <taxon>Fungi</taxon>
        <taxon>Dikarya</taxon>
        <taxon>Basidiomycota</taxon>
        <taxon>Agaricomycotina</taxon>
        <taxon>Agaricomycetes</taxon>
        <taxon>Agaricomycetidae</taxon>
        <taxon>Agaricales</taxon>
        <taxon>Agaricineae</taxon>
        <taxon>Agaricaceae</taxon>
        <taxon>Macrolepiota</taxon>
    </lineage>
</organism>
<dbReference type="SUPFAM" id="SSF53448">
    <property type="entry name" value="Nucleotide-diphospho-sugar transferases"/>
    <property type="match status" value="1"/>
</dbReference>
<dbReference type="PANTHER" id="PTHR33604:SF3">
    <property type="entry name" value="OSJNBA0004B13.7 PROTEIN"/>
    <property type="match status" value="1"/>
</dbReference>